<accession>A0A8S1E0H5</accession>
<name>A0A8S1E0H5_9INSE</name>
<organism evidence="1 2">
    <name type="scientific">Cloeon dipterum</name>
    <dbReference type="NCBI Taxonomy" id="197152"/>
    <lineage>
        <taxon>Eukaryota</taxon>
        <taxon>Metazoa</taxon>
        <taxon>Ecdysozoa</taxon>
        <taxon>Arthropoda</taxon>
        <taxon>Hexapoda</taxon>
        <taxon>Insecta</taxon>
        <taxon>Pterygota</taxon>
        <taxon>Palaeoptera</taxon>
        <taxon>Ephemeroptera</taxon>
        <taxon>Pisciforma</taxon>
        <taxon>Baetidae</taxon>
        <taxon>Cloeon</taxon>
    </lineage>
</organism>
<reference evidence="1 2" key="1">
    <citation type="submission" date="2020-04" db="EMBL/GenBank/DDBJ databases">
        <authorList>
            <person name="Alioto T."/>
            <person name="Alioto T."/>
            <person name="Gomez Garrido J."/>
        </authorList>
    </citation>
    <scope>NUCLEOTIDE SEQUENCE [LARGE SCALE GENOMIC DNA]</scope>
</reference>
<evidence type="ECO:0000313" key="2">
    <source>
        <dbReference type="Proteomes" id="UP000494165"/>
    </source>
</evidence>
<dbReference type="InterPro" id="IPR032675">
    <property type="entry name" value="LRR_dom_sf"/>
</dbReference>
<proteinExistence type="predicted"/>
<dbReference type="Proteomes" id="UP000494165">
    <property type="component" value="Unassembled WGS sequence"/>
</dbReference>
<sequence>MDYLTSLQLVDMAKIRLRSLRRYQSLLQLATFSVAKNIDCYDAHVYDDTTDPKNPTVHLLASRLSPEMRDRILQELLKRFNRLKEEQENAANFDKVMKFLPLLLSTSTRKLDLTGLCSIRPNECNPNKSKKLVEQVLNWIADLAPNVEKLMFKCCLYVYEHGYFTEQEMNALAKLPYLKKLQACNIPTNWNQLLQLCRTLPNLQVLDFYTFWTTFKEDRQVDFEQAKKDLCHLRVLLCNSSSVDRLLKEHFPNLDFFFEPEEFRISFDEIPLVEEKDDSPPMNLRQFLNYGIHVAAENELHVKYPNITHLRISYHLCEGPSFDSLLQFTKLNTLVLQNVNSNLVEPFLIKLGKTLRFLSLLNELPAHGYSNVAEDCAEFMRFGCDFDDDHGGINRYQLPDGDHRIRIGFKRISELCPELEKLELCNVQVKDTWESYANEKFAKLRKLTWKSGLTWNWTPLMAFILTAAPSLQEAYIETVKFDEKDLEVLRSSISKREILQKLERLHINMPQMPCKDRSFRKFQCLLKEASVFLPKLDDLRFTVCGETYEDCDDGSLVDLLNAYRSSIGLNFE</sequence>
<gene>
    <name evidence="1" type="ORF">CLODIP_2_CD04180</name>
</gene>
<dbReference type="EMBL" id="CADEPI010000468">
    <property type="protein sequence ID" value="CAB3386305.1"/>
    <property type="molecule type" value="Genomic_DNA"/>
</dbReference>
<comment type="caution">
    <text evidence="1">The sequence shown here is derived from an EMBL/GenBank/DDBJ whole genome shotgun (WGS) entry which is preliminary data.</text>
</comment>
<dbReference type="AlphaFoldDB" id="A0A8S1E0H5"/>
<dbReference type="SUPFAM" id="SSF52047">
    <property type="entry name" value="RNI-like"/>
    <property type="match status" value="1"/>
</dbReference>
<evidence type="ECO:0000313" key="1">
    <source>
        <dbReference type="EMBL" id="CAB3386305.1"/>
    </source>
</evidence>
<protein>
    <submittedName>
        <fullName evidence="1">Uncharacterized protein</fullName>
    </submittedName>
</protein>
<keyword evidence="2" id="KW-1185">Reference proteome</keyword>
<dbReference type="Gene3D" id="3.80.10.10">
    <property type="entry name" value="Ribonuclease Inhibitor"/>
    <property type="match status" value="1"/>
</dbReference>